<dbReference type="GO" id="GO:0016020">
    <property type="term" value="C:membrane"/>
    <property type="evidence" value="ECO:0007669"/>
    <property type="project" value="UniProtKB-SubCell"/>
</dbReference>
<dbReference type="FunFam" id="1.20.1250.20:FF:000013">
    <property type="entry name" value="MFS general substrate transporter"/>
    <property type="match status" value="1"/>
</dbReference>
<accession>A0A8H3YGT7</accession>
<dbReference type="PROSITE" id="PS50850">
    <property type="entry name" value="MFS"/>
    <property type="match status" value="1"/>
</dbReference>
<dbReference type="PANTHER" id="PTHR43791">
    <property type="entry name" value="PERMEASE-RELATED"/>
    <property type="match status" value="1"/>
</dbReference>
<evidence type="ECO:0000313" key="8">
    <source>
        <dbReference type="EMBL" id="GHJ89109.1"/>
    </source>
</evidence>
<sequence>MSKTDIPYEADLKEQISHVEYDANHHVDLHDAAAAGHLATDEKGNPLVDIDEVASRRLARKIDRYIVPIVALQYLFAFIDRANIGNARLAGLEKDLKLVKYDYNLLLSMFYVSYIIFEIPANLFTKWIGPGKAIPLYTITFGALSIAFAFVRNKASANAVRFLLGVAEAGMLPGISYYLSRWYTKDELAFRIAMYIVCAPLAGAFGGLLASGILKIDNIGSVVRWEMIFLVEGIITTIIGIASYFLMTDRIETAKFLSQEEKDLANARIKREHVGTTVVLDKLNSRAVRQGIFAPTTLAVGFIFLVNNITVQGLAFFTPTIVATIFPTKSTVHKQLFTVPPYVVGACFTVIFPYISMRIKKRGIFLCIAAPMIATGFAIFLATKNTTARYVAVFFAMSGAFVGGPMCTSWTAINVANDTSRAAALGWTVMMGNIGGLISTWSFLPTDAKKGNGYPIGNSLNLACALCMGFVAAGCLVFIKTNNKKRERGDYDHYLQNVRPEDAYKLGNNHPGFRYKE</sequence>
<dbReference type="OrthoDB" id="9971669at2759"/>
<keyword evidence="3 6" id="KW-0812">Transmembrane</keyword>
<feature type="transmembrane region" description="Helical" evidence="6">
    <location>
        <begin position="425"/>
        <end position="444"/>
    </location>
</feature>
<dbReference type="PANTHER" id="PTHR43791:SF48">
    <property type="entry name" value="TRANSPORTER, PUTATIVE (AFU_ORTHOLOGUE AFUA_4G01000)-RELATED"/>
    <property type="match status" value="1"/>
</dbReference>
<keyword evidence="4 6" id="KW-1133">Transmembrane helix</keyword>
<comment type="caution">
    <text evidence="8">The sequence shown here is derived from an EMBL/GenBank/DDBJ whole genome shotgun (WGS) entry which is preliminary data.</text>
</comment>
<keyword evidence="2" id="KW-0813">Transport</keyword>
<feature type="transmembrane region" description="Helical" evidence="6">
    <location>
        <begin position="363"/>
        <end position="382"/>
    </location>
</feature>
<feature type="transmembrane region" description="Helical" evidence="6">
    <location>
        <begin position="337"/>
        <end position="356"/>
    </location>
</feature>
<evidence type="ECO:0000259" key="7">
    <source>
        <dbReference type="PROSITE" id="PS50850"/>
    </source>
</evidence>
<reference evidence="8" key="1">
    <citation type="submission" date="2020-07" db="EMBL/GenBank/DDBJ databases">
        <title>Draft Genome Sequence of a Deep-Sea Yeast, Naganishia (Cryptococcus) liquefaciens strain N6.</title>
        <authorList>
            <person name="Han Y.W."/>
            <person name="Kajitani R."/>
            <person name="Morimoto H."/>
            <person name="Parhat M."/>
            <person name="Tsubouchi H."/>
            <person name="Bakenova O."/>
            <person name="Ogata M."/>
            <person name="Argunhan B."/>
            <person name="Aoki R."/>
            <person name="Kajiwara S."/>
            <person name="Itoh T."/>
            <person name="Iwasaki H."/>
        </authorList>
    </citation>
    <scope>NUCLEOTIDE SEQUENCE</scope>
    <source>
        <strain evidence="8">N6</strain>
    </source>
</reference>
<keyword evidence="9" id="KW-1185">Reference proteome</keyword>
<feature type="transmembrane region" description="Helical" evidence="6">
    <location>
        <begin position="228"/>
        <end position="247"/>
    </location>
</feature>
<dbReference type="Gene3D" id="1.20.1250.20">
    <property type="entry name" value="MFS general substrate transporter like domains"/>
    <property type="match status" value="2"/>
</dbReference>
<evidence type="ECO:0000256" key="6">
    <source>
        <dbReference type="SAM" id="Phobius"/>
    </source>
</evidence>
<feature type="transmembrane region" description="Helical" evidence="6">
    <location>
        <begin position="388"/>
        <end position="413"/>
    </location>
</feature>
<feature type="transmembrane region" description="Helical" evidence="6">
    <location>
        <begin position="456"/>
        <end position="479"/>
    </location>
</feature>
<dbReference type="AlphaFoldDB" id="A0A8H3YGT7"/>
<dbReference type="FunFam" id="1.20.1250.20:FF:000018">
    <property type="entry name" value="MFS transporter permease"/>
    <property type="match status" value="1"/>
</dbReference>
<protein>
    <recommendedName>
        <fullName evidence="7">Major facilitator superfamily (MFS) profile domain-containing protein</fullName>
    </recommendedName>
</protein>
<feature type="transmembrane region" description="Helical" evidence="6">
    <location>
        <begin position="292"/>
        <end position="317"/>
    </location>
</feature>
<evidence type="ECO:0000256" key="4">
    <source>
        <dbReference type="ARBA" id="ARBA00022989"/>
    </source>
</evidence>
<feature type="transmembrane region" description="Helical" evidence="6">
    <location>
        <begin position="104"/>
        <end position="124"/>
    </location>
</feature>
<evidence type="ECO:0000256" key="3">
    <source>
        <dbReference type="ARBA" id="ARBA00022692"/>
    </source>
</evidence>
<dbReference type="EMBL" id="BLZA01000035">
    <property type="protein sequence ID" value="GHJ89109.1"/>
    <property type="molecule type" value="Genomic_DNA"/>
</dbReference>
<feature type="transmembrane region" description="Helical" evidence="6">
    <location>
        <begin position="136"/>
        <end position="153"/>
    </location>
</feature>
<dbReference type="Pfam" id="PF07690">
    <property type="entry name" value="MFS_1"/>
    <property type="match status" value="1"/>
</dbReference>
<dbReference type="GO" id="GO:0022857">
    <property type="term" value="F:transmembrane transporter activity"/>
    <property type="evidence" value="ECO:0007669"/>
    <property type="project" value="InterPro"/>
</dbReference>
<comment type="subcellular location">
    <subcellularLocation>
        <location evidence="1">Membrane</location>
        <topology evidence="1">Multi-pass membrane protein</topology>
    </subcellularLocation>
</comment>
<keyword evidence="5 6" id="KW-0472">Membrane</keyword>
<evidence type="ECO:0000313" key="9">
    <source>
        <dbReference type="Proteomes" id="UP000620104"/>
    </source>
</evidence>
<dbReference type="InterPro" id="IPR011701">
    <property type="entry name" value="MFS"/>
</dbReference>
<organism evidence="8 9">
    <name type="scientific">Naganishia liquefaciens</name>
    <dbReference type="NCBI Taxonomy" id="104408"/>
    <lineage>
        <taxon>Eukaryota</taxon>
        <taxon>Fungi</taxon>
        <taxon>Dikarya</taxon>
        <taxon>Basidiomycota</taxon>
        <taxon>Agaricomycotina</taxon>
        <taxon>Tremellomycetes</taxon>
        <taxon>Filobasidiales</taxon>
        <taxon>Filobasidiaceae</taxon>
        <taxon>Naganishia</taxon>
    </lineage>
</organism>
<evidence type="ECO:0000256" key="2">
    <source>
        <dbReference type="ARBA" id="ARBA00022448"/>
    </source>
</evidence>
<feature type="transmembrane region" description="Helical" evidence="6">
    <location>
        <begin position="192"/>
        <end position="216"/>
    </location>
</feature>
<dbReference type="SUPFAM" id="SSF103473">
    <property type="entry name" value="MFS general substrate transporter"/>
    <property type="match status" value="1"/>
</dbReference>
<dbReference type="InterPro" id="IPR020846">
    <property type="entry name" value="MFS_dom"/>
</dbReference>
<name>A0A8H3YGT7_9TREE</name>
<gene>
    <name evidence="8" type="ORF">NliqN6_5511</name>
</gene>
<feature type="domain" description="Major facilitator superfamily (MFS) profile" evidence="7">
    <location>
        <begin position="66"/>
        <end position="486"/>
    </location>
</feature>
<dbReference type="Proteomes" id="UP000620104">
    <property type="component" value="Unassembled WGS sequence"/>
</dbReference>
<proteinExistence type="predicted"/>
<evidence type="ECO:0000256" key="5">
    <source>
        <dbReference type="ARBA" id="ARBA00023136"/>
    </source>
</evidence>
<dbReference type="InterPro" id="IPR036259">
    <property type="entry name" value="MFS_trans_sf"/>
</dbReference>
<evidence type="ECO:0000256" key="1">
    <source>
        <dbReference type="ARBA" id="ARBA00004141"/>
    </source>
</evidence>